<feature type="transmembrane region" description="Helical" evidence="1">
    <location>
        <begin position="61"/>
        <end position="80"/>
    </location>
</feature>
<name>A0ABY5VWQ6_9ACTN</name>
<dbReference type="Proteomes" id="UP001059617">
    <property type="component" value="Chromosome"/>
</dbReference>
<accession>A0ABY5VWQ6</accession>
<feature type="transmembrane region" description="Helical" evidence="1">
    <location>
        <begin position="122"/>
        <end position="146"/>
    </location>
</feature>
<reference evidence="3" key="2">
    <citation type="submission" date="2022-09" db="EMBL/GenBank/DDBJ databases">
        <title>Biosynthetic gene clusters of Dactylosporangioum fulvum.</title>
        <authorList>
            <person name="Caradec T."/>
        </authorList>
    </citation>
    <scope>NUCLEOTIDE SEQUENCE</scope>
    <source>
        <strain evidence="3">NRRL B-16292</strain>
    </source>
</reference>
<keyword evidence="3" id="KW-0406">Ion transport</keyword>
<dbReference type="RefSeq" id="WP_259859372.1">
    <property type="nucleotide sequence ID" value="NZ_BAAAST010000034.1"/>
</dbReference>
<dbReference type="Gene3D" id="1.10.287.70">
    <property type="match status" value="1"/>
</dbReference>
<feature type="domain" description="Potassium channel" evidence="2">
    <location>
        <begin position="69"/>
        <end position="144"/>
    </location>
</feature>
<dbReference type="EMBL" id="CP073720">
    <property type="protein sequence ID" value="UWP81605.1"/>
    <property type="molecule type" value="Genomic_DNA"/>
</dbReference>
<keyword evidence="1" id="KW-0472">Membrane</keyword>
<organism evidence="3 4">
    <name type="scientific">Dactylosporangium fulvum</name>
    <dbReference type="NCBI Taxonomy" id="53359"/>
    <lineage>
        <taxon>Bacteria</taxon>
        <taxon>Bacillati</taxon>
        <taxon>Actinomycetota</taxon>
        <taxon>Actinomycetes</taxon>
        <taxon>Micromonosporales</taxon>
        <taxon>Micromonosporaceae</taxon>
        <taxon>Dactylosporangium</taxon>
    </lineage>
</organism>
<gene>
    <name evidence="3" type="ORF">Dfulv_41895</name>
</gene>
<evidence type="ECO:0000256" key="1">
    <source>
        <dbReference type="SAM" id="Phobius"/>
    </source>
</evidence>
<proteinExistence type="predicted"/>
<sequence>MLRPLLAAVVLLVWYFAAPLHHPWTAATALAIGLLLVAGLAGWQIHAVLRSPHPRLHALETLALSFPLLMVLFACSYFLMSRDRPGSFTEPLTRVDALYLTLTVFSTVGFGDISAQSQGARVAVMIQMLADLVYLGLFVRILFVAARTRSHGSPGEPG</sequence>
<feature type="transmembrane region" description="Helical" evidence="1">
    <location>
        <begin position="29"/>
        <end position="49"/>
    </location>
</feature>
<protein>
    <submittedName>
        <fullName evidence="3">Potassium channel family protein</fullName>
    </submittedName>
</protein>
<keyword evidence="3" id="KW-0407">Ion channel</keyword>
<dbReference type="Pfam" id="PF07885">
    <property type="entry name" value="Ion_trans_2"/>
    <property type="match status" value="1"/>
</dbReference>
<evidence type="ECO:0000259" key="2">
    <source>
        <dbReference type="Pfam" id="PF07885"/>
    </source>
</evidence>
<keyword evidence="1" id="KW-1133">Transmembrane helix</keyword>
<evidence type="ECO:0000313" key="3">
    <source>
        <dbReference type="EMBL" id="UWP81605.1"/>
    </source>
</evidence>
<dbReference type="InterPro" id="IPR013099">
    <property type="entry name" value="K_chnl_dom"/>
</dbReference>
<dbReference type="SUPFAM" id="SSF81324">
    <property type="entry name" value="Voltage-gated potassium channels"/>
    <property type="match status" value="1"/>
</dbReference>
<evidence type="ECO:0000313" key="4">
    <source>
        <dbReference type="Proteomes" id="UP001059617"/>
    </source>
</evidence>
<keyword evidence="3" id="KW-0813">Transport</keyword>
<dbReference type="GO" id="GO:0034220">
    <property type="term" value="P:monoatomic ion transmembrane transport"/>
    <property type="evidence" value="ECO:0007669"/>
    <property type="project" value="UniProtKB-KW"/>
</dbReference>
<reference evidence="3" key="1">
    <citation type="submission" date="2021-04" db="EMBL/GenBank/DDBJ databases">
        <authorList>
            <person name="Hartkoorn R.C."/>
            <person name="Beaudoing E."/>
            <person name="Hot D."/>
        </authorList>
    </citation>
    <scope>NUCLEOTIDE SEQUENCE</scope>
    <source>
        <strain evidence="3">NRRL B-16292</strain>
    </source>
</reference>
<keyword evidence="4" id="KW-1185">Reference proteome</keyword>
<keyword evidence="1" id="KW-0812">Transmembrane</keyword>